<gene>
    <name evidence="2" type="ORF">A2442_02480</name>
</gene>
<feature type="transmembrane region" description="Helical" evidence="1">
    <location>
        <begin position="98"/>
        <end position="116"/>
    </location>
</feature>
<keyword evidence="1" id="KW-0812">Transmembrane</keyword>
<evidence type="ECO:0008006" key="4">
    <source>
        <dbReference type="Google" id="ProtNLM"/>
    </source>
</evidence>
<dbReference type="AlphaFoldDB" id="A0A1F5EJI4"/>
<evidence type="ECO:0000256" key="1">
    <source>
        <dbReference type="SAM" id="Phobius"/>
    </source>
</evidence>
<dbReference type="Proteomes" id="UP000179003">
    <property type="component" value="Unassembled WGS sequence"/>
</dbReference>
<evidence type="ECO:0000313" key="2">
    <source>
        <dbReference type="EMBL" id="OGD67577.1"/>
    </source>
</evidence>
<proteinExistence type="predicted"/>
<evidence type="ECO:0000313" key="3">
    <source>
        <dbReference type="Proteomes" id="UP000179003"/>
    </source>
</evidence>
<sequence length="121" mass="13677">MKNKITKEIIVSLTLVVLAILLLNPFHFWMPDMMVMGMLVALLVLFGIFASFILKEKVFDERDDVNRSLAGRNAFLAGSAILMLGIVIQGYSHKVDSWLVVALIVMIIVKITTRLWSDRNL</sequence>
<protein>
    <recommendedName>
        <fullName evidence="4">DUF2178 domain-containing protein</fullName>
    </recommendedName>
</protein>
<organism evidence="2 3">
    <name type="scientific">Candidatus Campbellbacteria bacterium RIFOXYC2_FULL_35_25</name>
    <dbReference type="NCBI Taxonomy" id="1797582"/>
    <lineage>
        <taxon>Bacteria</taxon>
        <taxon>Candidatus Campbelliibacteriota</taxon>
    </lineage>
</organism>
<name>A0A1F5EJI4_9BACT</name>
<reference evidence="2 3" key="1">
    <citation type="journal article" date="2016" name="Nat. Commun.">
        <title>Thousands of microbial genomes shed light on interconnected biogeochemical processes in an aquifer system.</title>
        <authorList>
            <person name="Anantharaman K."/>
            <person name="Brown C.T."/>
            <person name="Hug L.A."/>
            <person name="Sharon I."/>
            <person name="Castelle C.J."/>
            <person name="Probst A.J."/>
            <person name="Thomas B.C."/>
            <person name="Singh A."/>
            <person name="Wilkins M.J."/>
            <person name="Karaoz U."/>
            <person name="Brodie E.L."/>
            <person name="Williams K.H."/>
            <person name="Hubbard S.S."/>
            <person name="Banfield J.F."/>
        </authorList>
    </citation>
    <scope>NUCLEOTIDE SEQUENCE [LARGE SCALE GENOMIC DNA]</scope>
</reference>
<keyword evidence="1" id="KW-0472">Membrane</keyword>
<feature type="transmembrane region" description="Helical" evidence="1">
    <location>
        <begin position="74"/>
        <end position="92"/>
    </location>
</feature>
<feature type="transmembrane region" description="Helical" evidence="1">
    <location>
        <begin position="9"/>
        <end position="28"/>
    </location>
</feature>
<dbReference type="EMBL" id="MFAE01000003">
    <property type="protein sequence ID" value="OGD67577.1"/>
    <property type="molecule type" value="Genomic_DNA"/>
</dbReference>
<accession>A0A1F5EJI4</accession>
<comment type="caution">
    <text evidence="2">The sequence shown here is derived from an EMBL/GenBank/DDBJ whole genome shotgun (WGS) entry which is preliminary data.</text>
</comment>
<keyword evidence="1" id="KW-1133">Transmembrane helix</keyword>
<feature type="transmembrane region" description="Helical" evidence="1">
    <location>
        <begin position="34"/>
        <end position="54"/>
    </location>
</feature>
<dbReference type="STRING" id="1797582.A2442_02480"/>